<accession>M1PXP3</accession>
<reference evidence="1 2" key="1">
    <citation type="journal article" date="2013" name="Genome Announc.">
        <title>Complete Genome of a Methanosarcina mazei Strain Isolated from Sediment Samples from an Amazonian Flooded Area.</title>
        <authorList>
            <person name="Assis das Gracas D."/>
            <person name="Thiago Juca Ramos R."/>
            <person name="Vieira Araujo A.C."/>
            <person name="Zahlouth R."/>
            <person name="Ribeiro Carneiro A."/>
            <person name="Souza Lopes T."/>
            <person name="Azevedo Barauna R."/>
            <person name="Azevedo V."/>
            <person name="Cruz Schneider M.P."/>
            <person name="Pellizari V.H."/>
            <person name="Silva A."/>
        </authorList>
    </citation>
    <scope>NUCLEOTIDE SEQUENCE [LARGE SCALE GENOMIC DNA]</scope>
    <source>
        <strain evidence="1 2">Tuc01</strain>
    </source>
</reference>
<sequence>MKKINLRKIPVEIKGFLKIKSQTMELKKDCSPNRTYIFYTELA</sequence>
<protein>
    <submittedName>
        <fullName evidence="1">Uncharacterized protein</fullName>
    </submittedName>
</protein>
<dbReference type="HOGENOM" id="CLU_3227833_0_0_2"/>
<name>M1PXP3_METMZ</name>
<dbReference type="Proteomes" id="UP000011718">
    <property type="component" value="Chromosome"/>
</dbReference>
<gene>
    <name evidence="1" type="ORF">MmTuc01_1699</name>
</gene>
<evidence type="ECO:0000313" key="2">
    <source>
        <dbReference type="Proteomes" id="UP000011718"/>
    </source>
</evidence>
<evidence type="ECO:0000313" key="1">
    <source>
        <dbReference type="EMBL" id="AGF97051.1"/>
    </source>
</evidence>
<organism evidence="1 2">
    <name type="scientific">Methanosarcina mazei Tuc01</name>
    <dbReference type="NCBI Taxonomy" id="1236903"/>
    <lineage>
        <taxon>Archaea</taxon>
        <taxon>Methanobacteriati</taxon>
        <taxon>Methanobacteriota</taxon>
        <taxon>Stenosarchaea group</taxon>
        <taxon>Methanomicrobia</taxon>
        <taxon>Methanosarcinales</taxon>
        <taxon>Methanosarcinaceae</taxon>
        <taxon>Methanosarcina</taxon>
    </lineage>
</organism>
<dbReference type="BioCyc" id="MMAZ1236903:G139K-1620-MONOMER"/>
<proteinExistence type="predicted"/>
<dbReference type="AlphaFoldDB" id="M1PXP3"/>
<dbReference type="KEGG" id="mmaz:MmTuc01_1699"/>
<dbReference type="EMBL" id="CP004144">
    <property type="protein sequence ID" value="AGF97051.1"/>
    <property type="molecule type" value="Genomic_DNA"/>
</dbReference>